<feature type="transmembrane region" description="Helical" evidence="2">
    <location>
        <begin position="93"/>
        <end position="120"/>
    </location>
</feature>
<keyword evidence="2" id="KW-0472">Membrane</keyword>
<reference evidence="5" key="1">
    <citation type="journal article" date="2019" name="bioRxiv">
        <title>Genomics, evolutionary history and diagnostics of the Alternaria alternata species group including apple and Asian pear pathotypes.</title>
        <authorList>
            <person name="Armitage A.D."/>
            <person name="Cockerton H.M."/>
            <person name="Sreenivasaprasad S."/>
            <person name="Woodhall J.W."/>
            <person name="Lane C.R."/>
            <person name="Harrison R.J."/>
            <person name="Clarkson J.P."/>
        </authorList>
    </citation>
    <scope>NUCLEOTIDE SEQUENCE [LARGE SCALE GENOMIC DNA]</scope>
    <source>
        <strain evidence="5">FERA 1082</strain>
    </source>
</reference>
<feature type="domain" description="Rhodopsin" evidence="3">
    <location>
        <begin position="38"/>
        <end position="267"/>
    </location>
</feature>
<feature type="transmembrane region" description="Helical" evidence="2">
    <location>
        <begin position="171"/>
        <end position="194"/>
    </location>
</feature>
<evidence type="ECO:0000313" key="5">
    <source>
        <dbReference type="Proteomes" id="UP000292402"/>
    </source>
</evidence>
<sequence length="387" mass="42002">MVPAGSDEGRGIATTTRGGFILVSTYAWAIVTAGVLVARFWQSRSQKVEAGLDDVAIIAATIVYLGATVGWQYAIRGGLGKDVKDLSDENISLFFKASYIAGILVIFAMVFAKLSSALLIERVVPQTRRAKIILFGMITIFAIFSIFALSFQCGIPEWTAHSLRCSNGGLAIAVVGLNMTTDLFLAFWMVPVLWKLSLDKEKSFAAATLFGVRAIVAFVAGGEIWATLRLASSQNPTRDAVELVVLTQSVSSLSLILASVPRIKRIIGVGGSGLVYPEIQGTELSVSRKSSTWQDSRSTNPKLVPSDLGDFTVTVSSKGTEKRRKMPCRHLHPDWQSLTMGATTDEHASTSSLFGPDEQEGVMMRQDVIVSVEDRKARNSVFKRDSR</sequence>
<dbReference type="EMBL" id="PDXA01000023">
    <property type="protein sequence ID" value="RYN48281.1"/>
    <property type="molecule type" value="Genomic_DNA"/>
</dbReference>
<dbReference type="PANTHER" id="PTHR38794">
    <property type="entry name" value="INTEGRAL MEMBRANE PROTEIN"/>
    <property type="match status" value="1"/>
</dbReference>
<dbReference type="PANTHER" id="PTHR38794:SF3">
    <property type="entry name" value="INTEGRAL MEMBRANE PROTEIN"/>
    <property type="match status" value="1"/>
</dbReference>
<feature type="transmembrane region" description="Helical" evidence="2">
    <location>
        <begin position="52"/>
        <end position="73"/>
    </location>
</feature>
<feature type="transmembrane region" description="Helical" evidence="2">
    <location>
        <begin position="20"/>
        <end position="40"/>
    </location>
</feature>
<gene>
    <name evidence="4" type="ORF">AA0114_g7261</name>
</gene>
<protein>
    <recommendedName>
        <fullName evidence="3">Rhodopsin domain-containing protein</fullName>
    </recommendedName>
</protein>
<keyword evidence="2" id="KW-0812">Transmembrane</keyword>
<evidence type="ECO:0000256" key="2">
    <source>
        <dbReference type="SAM" id="Phobius"/>
    </source>
</evidence>
<evidence type="ECO:0000313" key="4">
    <source>
        <dbReference type="EMBL" id="RYN48281.1"/>
    </source>
</evidence>
<organism evidence="4 5">
    <name type="scientific">Alternaria tenuissima</name>
    <dbReference type="NCBI Taxonomy" id="119927"/>
    <lineage>
        <taxon>Eukaryota</taxon>
        <taxon>Fungi</taxon>
        <taxon>Dikarya</taxon>
        <taxon>Ascomycota</taxon>
        <taxon>Pezizomycotina</taxon>
        <taxon>Dothideomycetes</taxon>
        <taxon>Pleosporomycetidae</taxon>
        <taxon>Pleosporales</taxon>
        <taxon>Pleosporineae</taxon>
        <taxon>Pleosporaceae</taxon>
        <taxon>Alternaria</taxon>
        <taxon>Alternaria sect. Alternaria</taxon>
        <taxon>Alternaria alternata complex</taxon>
    </lineage>
</organism>
<evidence type="ECO:0000259" key="3">
    <source>
        <dbReference type="Pfam" id="PF20684"/>
    </source>
</evidence>
<dbReference type="InterPro" id="IPR049326">
    <property type="entry name" value="Rhodopsin_dom_fungi"/>
</dbReference>
<feature type="compositionally biased region" description="Basic residues" evidence="1">
    <location>
        <begin position="321"/>
        <end position="330"/>
    </location>
</feature>
<comment type="caution">
    <text evidence="4">The sequence shown here is derived from an EMBL/GenBank/DDBJ whole genome shotgun (WGS) entry which is preliminary data.</text>
</comment>
<feature type="transmembrane region" description="Helical" evidence="2">
    <location>
        <begin position="206"/>
        <end position="228"/>
    </location>
</feature>
<accession>A0A4Q4ME20</accession>
<dbReference type="AlphaFoldDB" id="A0A4Q4ME20"/>
<evidence type="ECO:0000256" key="1">
    <source>
        <dbReference type="SAM" id="MobiDB-lite"/>
    </source>
</evidence>
<feature type="region of interest" description="Disordered" evidence="1">
    <location>
        <begin position="317"/>
        <end position="336"/>
    </location>
</feature>
<keyword evidence="2" id="KW-1133">Transmembrane helix</keyword>
<name>A0A4Q4ME20_9PLEO</name>
<feature type="transmembrane region" description="Helical" evidence="2">
    <location>
        <begin position="132"/>
        <end position="151"/>
    </location>
</feature>
<dbReference type="Proteomes" id="UP000292402">
    <property type="component" value="Unassembled WGS sequence"/>
</dbReference>
<proteinExistence type="predicted"/>
<dbReference type="Pfam" id="PF20684">
    <property type="entry name" value="Fung_rhodopsin"/>
    <property type="match status" value="1"/>
</dbReference>